<dbReference type="OrthoDB" id="110685at2157"/>
<dbReference type="InParanoid" id="H1Z0V2"/>
<organism evidence="1 2">
    <name type="scientific">Methanoplanus limicola DSM 2279</name>
    <dbReference type="NCBI Taxonomy" id="937775"/>
    <lineage>
        <taxon>Archaea</taxon>
        <taxon>Methanobacteriati</taxon>
        <taxon>Methanobacteriota</taxon>
        <taxon>Stenosarchaea group</taxon>
        <taxon>Methanomicrobia</taxon>
        <taxon>Methanomicrobiales</taxon>
        <taxon>Methanomicrobiaceae</taxon>
        <taxon>Methanoplanus</taxon>
    </lineage>
</organism>
<evidence type="ECO:0000313" key="2">
    <source>
        <dbReference type="Proteomes" id="UP000005741"/>
    </source>
</evidence>
<proteinExistence type="predicted"/>
<reference evidence="1 2" key="1">
    <citation type="submission" date="2011-10" db="EMBL/GenBank/DDBJ databases">
        <title>The Improved High-Quality Draft genome of Methanoplanus limicola DSM 2279.</title>
        <authorList>
            <consortium name="US DOE Joint Genome Institute (JGI-PGF)"/>
            <person name="Lucas S."/>
            <person name="Copeland A."/>
            <person name="Lapidus A."/>
            <person name="Glavina del Rio T."/>
            <person name="Dalin E."/>
            <person name="Tice H."/>
            <person name="Bruce D."/>
            <person name="Goodwin L."/>
            <person name="Pitluck S."/>
            <person name="Peters L."/>
            <person name="Mikhailova N."/>
            <person name="Lu M."/>
            <person name="Kyrpides N."/>
            <person name="Mavromatis K."/>
            <person name="Ivanova N."/>
            <person name="Markowitz V."/>
            <person name="Cheng J.-F."/>
            <person name="Hugenholtz P."/>
            <person name="Woyke T."/>
            <person name="Wu D."/>
            <person name="Wirth R."/>
            <person name="Brambilla E.-M."/>
            <person name="Klenk H.-P."/>
            <person name="Eisen J.A."/>
        </authorList>
    </citation>
    <scope>NUCLEOTIDE SEQUENCE [LARGE SCALE GENOMIC DNA]</scope>
    <source>
        <strain evidence="1 2">DSM 2279</strain>
    </source>
</reference>
<dbReference type="HOGENOM" id="CLU_2366245_0_0_2"/>
<dbReference type="Proteomes" id="UP000005741">
    <property type="component" value="Chromosome"/>
</dbReference>
<dbReference type="InterPro" id="IPR035093">
    <property type="entry name" value="RelE/ParE_toxin_dom_sf"/>
</dbReference>
<keyword evidence="2" id="KW-1185">Reference proteome</keyword>
<dbReference type="SUPFAM" id="SSF143011">
    <property type="entry name" value="RelE-like"/>
    <property type="match status" value="1"/>
</dbReference>
<gene>
    <name evidence="1" type="ORF">Metlim_2173</name>
</gene>
<dbReference type="AlphaFoldDB" id="H1Z0V2"/>
<evidence type="ECO:0000313" key="1">
    <source>
        <dbReference type="EMBL" id="EHQ36245.1"/>
    </source>
</evidence>
<dbReference type="EMBL" id="CM001436">
    <property type="protein sequence ID" value="EHQ36245.1"/>
    <property type="molecule type" value="Genomic_DNA"/>
</dbReference>
<sequence length="97" mass="11652">MTEYEMSEKAEKYLAKNRSIKELILKKLKYCLEEHLFDVLGECDKHELKGNLNGLWRLKVPHKRVVVYEPVGVRPYRHAKIYFIKSEEDYHNWLNSA</sequence>
<dbReference type="RefSeq" id="WP_004078497.1">
    <property type="nucleotide sequence ID" value="NZ_CM001436.1"/>
</dbReference>
<protein>
    <submittedName>
        <fullName evidence="1">RelE/StbE family addiction module toxin</fullName>
    </submittedName>
</protein>
<accession>H1Z0V2</accession>
<name>H1Z0V2_9EURY</name>